<evidence type="ECO:0000256" key="4">
    <source>
        <dbReference type="ARBA" id="ARBA00023277"/>
    </source>
</evidence>
<keyword evidence="3 7" id="KW-0378">Hydrolase</keyword>
<comment type="caution">
    <text evidence="11">The sequence shown here is derived from an EMBL/GenBank/DDBJ whole genome shotgun (WGS) entry which is preliminary data.</text>
</comment>
<evidence type="ECO:0000259" key="10">
    <source>
        <dbReference type="PROSITE" id="PS51760"/>
    </source>
</evidence>
<evidence type="ECO:0000256" key="5">
    <source>
        <dbReference type="ARBA" id="ARBA00023295"/>
    </source>
</evidence>
<evidence type="ECO:0000256" key="3">
    <source>
        <dbReference type="ARBA" id="ARBA00022801"/>
    </source>
</evidence>
<dbReference type="Gene3D" id="3.20.20.80">
    <property type="entry name" value="Glycosidases"/>
    <property type="match status" value="1"/>
</dbReference>
<reference evidence="11" key="1">
    <citation type="submission" date="2022-10" db="EMBL/GenBank/DDBJ databases">
        <title>Tapping the CABI collections for fungal endophytes: first genome assemblies for Collariella, Neodidymelliopsis, Ascochyta clinopodiicola, Didymella pomorum, Didymosphaeria variabile, Neocosmospora piperis and Neocucurbitaria cava.</title>
        <authorList>
            <person name="Hill R."/>
        </authorList>
    </citation>
    <scope>NUCLEOTIDE SEQUENCE</scope>
    <source>
        <strain evidence="11">IMI 355091</strain>
    </source>
</reference>
<feature type="signal peptide" evidence="8">
    <location>
        <begin position="1"/>
        <end position="23"/>
    </location>
</feature>
<dbReference type="GO" id="GO:0031176">
    <property type="term" value="F:endo-1,4-beta-xylanase activity"/>
    <property type="evidence" value="ECO:0007669"/>
    <property type="project" value="UniProtKB-EC"/>
</dbReference>
<evidence type="ECO:0000313" key="11">
    <source>
        <dbReference type="EMBL" id="KAJ4404518.1"/>
    </source>
</evidence>
<dbReference type="EC" id="3.2.1.8" evidence="7"/>
<dbReference type="GO" id="GO:0030248">
    <property type="term" value="F:cellulose binding"/>
    <property type="evidence" value="ECO:0007669"/>
    <property type="project" value="InterPro"/>
</dbReference>
<comment type="catalytic activity">
    <reaction evidence="7">
        <text>Endohydrolysis of (1-&gt;4)-beta-D-xylosidic linkages in xylans.</text>
        <dbReference type="EC" id="3.2.1.8"/>
    </reaction>
</comment>
<name>A0A9W8ZEI8_9PLEO</name>
<dbReference type="Pfam" id="PF00331">
    <property type="entry name" value="Glyco_hydro_10"/>
    <property type="match status" value="1"/>
</dbReference>
<dbReference type="PROSITE" id="PS51164">
    <property type="entry name" value="CBM1_2"/>
    <property type="match status" value="1"/>
</dbReference>
<proteinExistence type="inferred from homology"/>
<dbReference type="SMART" id="SM00236">
    <property type="entry name" value="fCBD"/>
    <property type="match status" value="1"/>
</dbReference>
<evidence type="ECO:0000256" key="2">
    <source>
        <dbReference type="ARBA" id="ARBA00022729"/>
    </source>
</evidence>
<dbReference type="AlphaFoldDB" id="A0A9W8ZEI8"/>
<feature type="chain" id="PRO_5040741190" description="Beta-xylanase" evidence="8">
    <location>
        <begin position="24"/>
        <end position="433"/>
    </location>
</feature>
<dbReference type="SUPFAM" id="SSF57180">
    <property type="entry name" value="Cellulose-binding domain"/>
    <property type="match status" value="1"/>
</dbReference>
<protein>
    <recommendedName>
        <fullName evidence="7">Beta-xylanase</fullName>
        <ecNumber evidence="7">3.2.1.8</ecNumber>
    </recommendedName>
</protein>
<dbReference type="InterPro" id="IPR044846">
    <property type="entry name" value="GH10"/>
</dbReference>
<gene>
    <name evidence="11" type="primary">XYNF3</name>
    <name evidence="11" type="ORF">N0V91_005862</name>
</gene>
<evidence type="ECO:0000256" key="1">
    <source>
        <dbReference type="ARBA" id="ARBA00007495"/>
    </source>
</evidence>
<evidence type="ECO:0000256" key="6">
    <source>
        <dbReference type="ARBA" id="ARBA00023326"/>
    </source>
</evidence>
<dbReference type="PROSITE" id="PS51760">
    <property type="entry name" value="GH10_2"/>
    <property type="match status" value="1"/>
</dbReference>
<keyword evidence="4 7" id="KW-0119">Carbohydrate metabolism</keyword>
<dbReference type="PANTHER" id="PTHR31490">
    <property type="entry name" value="GLYCOSYL HYDROLASE"/>
    <property type="match status" value="1"/>
</dbReference>
<feature type="domain" description="CBM1" evidence="9">
    <location>
        <begin position="23"/>
        <end position="59"/>
    </location>
</feature>
<keyword evidence="2 8" id="KW-0732">Signal</keyword>
<dbReference type="InterPro" id="IPR035971">
    <property type="entry name" value="CBD_sf"/>
</dbReference>
<dbReference type="InterPro" id="IPR017853">
    <property type="entry name" value="GH"/>
</dbReference>
<comment type="similarity">
    <text evidence="1 7">Belongs to the glycosyl hydrolase 10 (cellulase F) family.</text>
</comment>
<dbReference type="SMART" id="SM00633">
    <property type="entry name" value="Glyco_10"/>
    <property type="match status" value="1"/>
</dbReference>
<dbReference type="Pfam" id="PF00734">
    <property type="entry name" value="CBM_1"/>
    <property type="match status" value="1"/>
</dbReference>
<dbReference type="PROSITE" id="PS00562">
    <property type="entry name" value="CBM1_1"/>
    <property type="match status" value="1"/>
</dbReference>
<dbReference type="OrthoDB" id="3055998at2759"/>
<dbReference type="InterPro" id="IPR001000">
    <property type="entry name" value="GH10_dom"/>
</dbReference>
<accession>A0A9W8ZEI8</accession>
<dbReference type="InterPro" id="IPR000254">
    <property type="entry name" value="CBD"/>
</dbReference>
<dbReference type="EMBL" id="JAPEVA010000042">
    <property type="protein sequence ID" value="KAJ4404518.1"/>
    <property type="molecule type" value="Genomic_DNA"/>
</dbReference>
<dbReference type="SUPFAM" id="SSF51445">
    <property type="entry name" value="(Trans)glycosidases"/>
    <property type="match status" value="1"/>
</dbReference>
<organism evidence="11 12">
    <name type="scientific">Didymella pomorum</name>
    <dbReference type="NCBI Taxonomy" id="749634"/>
    <lineage>
        <taxon>Eukaryota</taxon>
        <taxon>Fungi</taxon>
        <taxon>Dikarya</taxon>
        <taxon>Ascomycota</taxon>
        <taxon>Pezizomycotina</taxon>
        <taxon>Dothideomycetes</taxon>
        <taxon>Pleosporomycetidae</taxon>
        <taxon>Pleosporales</taxon>
        <taxon>Pleosporineae</taxon>
        <taxon>Didymellaceae</taxon>
        <taxon>Didymella</taxon>
    </lineage>
</organism>
<dbReference type="Proteomes" id="UP001140510">
    <property type="component" value="Unassembled WGS sequence"/>
</dbReference>
<keyword evidence="6 7" id="KW-0624">Polysaccharide degradation</keyword>
<dbReference type="PANTHER" id="PTHR31490:SF76">
    <property type="entry name" value="ENDO-1,4-BETA-XYLANASE C"/>
    <property type="match status" value="1"/>
</dbReference>
<dbReference type="PRINTS" id="PR00134">
    <property type="entry name" value="GLHYDRLASE10"/>
</dbReference>
<evidence type="ECO:0000256" key="7">
    <source>
        <dbReference type="RuleBase" id="RU361174"/>
    </source>
</evidence>
<dbReference type="GO" id="GO:0000272">
    <property type="term" value="P:polysaccharide catabolic process"/>
    <property type="evidence" value="ECO:0007669"/>
    <property type="project" value="UniProtKB-KW"/>
</dbReference>
<keyword evidence="12" id="KW-1185">Reference proteome</keyword>
<evidence type="ECO:0000313" key="12">
    <source>
        <dbReference type="Proteomes" id="UP001140510"/>
    </source>
</evidence>
<evidence type="ECO:0000256" key="8">
    <source>
        <dbReference type="SAM" id="SignalP"/>
    </source>
</evidence>
<keyword evidence="5 7" id="KW-0326">Glycosidase</keyword>
<feature type="domain" description="GH10" evidence="10">
    <location>
        <begin position="152"/>
        <end position="431"/>
    </location>
</feature>
<evidence type="ECO:0000259" key="9">
    <source>
        <dbReference type="PROSITE" id="PS51164"/>
    </source>
</evidence>
<sequence length="433" mass="45141">MHIRGSSIYFTVVGLTSTTGVLAAVQPWGQCGGMGFTGETACAQGWGCKEMNPYYSQCIEGAGNAAPSAPAQTAVPTSAAPVPSVNVTSAAAAPTTLATKIVSSAKVADASSVVIVSTSKAAPTAAADLTHGESCSLDAVFKAKGKKYIGVAADQGTLSNANTAAIIKSDFGQVTPENSMKWDATESTEGKFTFTGSDYLVNFASTNGKLVRGHTTVWHSQLPTWVSSITDKTKLTSVMKAHINGVIGKYKGKIYAWDVVNEILSEDGNFRSSVFYNVLGEDFVRIAFETARAADPAAKLYINDYNLDTASYAKTKGMVSHVSKWVAAGVPIDGIGSQSHLSGVWPISDYPGALKALCGVVSECAITELDIKNAAASDYQTAIGACADIKNCVGVTVWGVSDKDSWIQGSNPLLFDASFKAKAAYNGLCKALA</sequence>
<dbReference type="GO" id="GO:0005576">
    <property type="term" value="C:extracellular region"/>
    <property type="evidence" value="ECO:0007669"/>
    <property type="project" value="InterPro"/>
</dbReference>